<keyword evidence="3" id="KW-1185">Reference proteome</keyword>
<dbReference type="Proteomes" id="UP000738349">
    <property type="component" value="Unassembled WGS sequence"/>
</dbReference>
<accession>A0A9P9JFN3</accession>
<evidence type="ECO:0000313" key="3">
    <source>
        <dbReference type="Proteomes" id="UP000738349"/>
    </source>
</evidence>
<feature type="signal peptide" evidence="1">
    <location>
        <begin position="1"/>
        <end position="20"/>
    </location>
</feature>
<evidence type="ECO:0000313" key="2">
    <source>
        <dbReference type="EMBL" id="KAH7165426.1"/>
    </source>
</evidence>
<gene>
    <name evidence="2" type="ORF">EDB81DRAFT_253007</name>
</gene>
<name>A0A9P9JFN3_9HYPO</name>
<feature type="chain" id="PRO_5040368671" evidence="1">
    <location>
        <begin position="21"/>
        <end position="140"/>
    </location>
</feature>
<sequence>MLVLAVASVALASVATAAAAAEPNQPYPPITCNPASQHPACPVDTYCIPDDASSCNNLSSSSSSCGGSCAFRNSYQRCGGHTAQCDAPKAVCVDDPRTPERSCGKACDVPGICLEPGRPVCACHGDCPDGQWCYLWRKGG</sequence>
<keyword evidence="1" id="KW-0732">Signal</keyword>
<dbReference type="EMBL" id="JAGMUV010000003">
    <property type="protein sequence ID" value="KAH7165426.1"/>
    <property type="molecule type" value="Genomic_DNA"/>
</dbReference>
<evidence type="ECO:0000256" key="1">
    <source>
        <dbReference type="SAM" id="SignalP"/>
    </source>
</evidence>
<comment type="caution">
    <text evidence="2">The sequence shown here is derived from an EMBL/GenBank/DDBJ whole genome shotgun (WGS) entry which is preliminary data.</text>
</comment>
<reference evidence="2" key="1">
    <citation type="journal article" date="2021" name="Nat. Commun.">
        <title>Genetic determinants of endophytism in the Arabidopsis root mycobiome.</title>
        <authorList>
            <person name="Mesny F."/>
            <person name="Miyauchi S."/>
            <person name="Thiergart T."/>
            <person name="Pickel B."/>
            <person name="Atanasova L."/>
            <person name="Karlsson M."/>
            <person name="Huettel B."/>
            <person name="Barry K.W."/>
            <person name="Haridas S."/>
            <person name="Chen C."/>
            <person name="Bauer D."/>
            <person name="Andreopoulos W."/>
            <person name="Pangilinan J."/>
            <person name="LaButti K."/>
            <person name="Riley R."/>
            <person name="Lipzen A."/>
            <person name="Clum A."/>
            <person name="Drula E."/>
            <person name="Henrissat B."/>
            <person name="Kohler A."/>
            <person name="Grigoriev I.V."/>
            <person name="Martin F.M."/>
            <person name="Hacquard S."/>
        </authorList>
    </citation>
    <scope>NUCLEOTIDE SEQUENCE</scope>
    <source>
        <strain evidence="2">MPI-CAGE-AT-0147</strain>
    </source>
</reference>
<dbReference type="OrthoDB" id="3799394at2759"/>
<organism evidence="2 3">
    <name type="scientific">Dactylonectria macrodidyma</name>
    <dbReference type="NCBI Taxonomy" id="307937"/>
    <lineage>
        <taxon>Eukaryota</taxon>
        <taxon>Fungi</taxon>
        <taxon>Dikarya</taxon>
        <taxon>Ascomycota</taxon>
        <taxon>Pezizomycotina</taxon>
        <taxon>Sordariomycetes</taxon>
        <taxon>Hypocreomycetidae</taxon>
        <taxon>Hypocreales</taxon>
        <taxon>Nectriaceae</taxon>
        <taxon>Dactylonectria</taxon>
    </lineage>
</organism>
<proteinExistence type="predicted"/>
<dbReference type="AlphaFoldDB" id="A0A9P9JFN3"/>
<protein>
    <submittedName>
        <fullName evidence="2">Uncharacterized protein</fullName>
    </submittedName>
</protein>